<organism evidence="2 3">
    <name type="scientific">Ancylostoma duodenale</name>
    <dbReference type="NCBI Taxonomy" id="51022"/>
    <lineage>
        <taxon>Eukaryota</taxon>
        <taxon>Metazoa</taxon>
        <taxon>Ecdysozoa</taxon>
        <taxon>Nematoda</taxon>
        <taxon>Chromadorea</taxon>
        <taxon>Rhabditida</taxon>
        <taxon>Rhabditina</taxon>
        <taxon>Rhabditomorpha</taxon>
        <taxon>Strongyloidea</taxon>
        <taxon>Ancylostomatidae</taxon>
        <taxon>Ancylostomatinae</taxon>
        <taxon>Ancylostoma</taxon>
    </lineage>
</organism>
<proteinExistence type="predicted"/>
<keyword evidence="1" id="KW-0472">Membrane</keyword>
<protein>
    <recommendedName>
        <fullName evidence="4">G-protein coupled receptors family 1 profile domain-containing protein</fullName>
    </recommendedName>
</protein>
<keyword evidence="1" id="KW-1133">Transmembrane helix</keyword>
<feature type="transmembrane region" description="Helical" evidence="1">
    <location>
        <begin position="20"/>
        <end position="39"/>
    </location>
</feature>
<reference evidence="2 3" key="1">
    <citation type="submission" date="2013-12" db="EMBL/GenBank/DDBJ databases">
        <title>Draft genome of the parsitic nematode Ancylostoma duodenale.</title>
        <authorList>
            <person name="Mitreva M."/>
        </authorList>
    </citation>
    <scope>NUCLEOTIDE SEQUENCE [LARGE SCALE GENOMIC DNA]</scope>
    <source>
        <strain evidence="2 3">Zhejiang</strain>
    </source>
</reference>
<dbReference type="PANTHER" id="PTHR46895:SF5">
    <property type="entry name" value="G-PROTEIN COUPLED RECEPTORS FAMILY 1 PROFILE DOMAIN-CONTAINING PROTEIN"/>
    <property type="match status" value="1"/>
</dbReference>
<dbReference type="EMBL" id="KN727075">
    <property type="protein sequence ID" value="KIH66551.1"/>
    <property type="molecule type" value="Genomic_DNA"/>
</dbReference>
<evidence type="ECO:0000256" key="1">
    <source>
        <dbReference type="SAM" id="Phobius"/>
    </source>
</evidence>
<keyword evidence="3" id="KW-1185">Reference proteome</keyword>
<dbReference type="Proteomes" id="UP000054047">
    <property type="component" value="Unassembled WGS sequence"/>
</dbReference>
<evidence type="ECO:0008006" key="4">
    <source>
        <dbReference type="Google" id="ProtNLM"/>
    </source>
</evidence>
<keyword evidence="1" id="KW-0812">Transmembrane</keyword>
<evidence type="ECO:0000313" key="2">
    <source>
        <dbReference type="EMBL" id="KIH66551.1"/>
    </source>
</evidence>
<accession>A0A0C2HAN5</accession>
<dbReference type="PANTHER" id="PTHR46895">
    <property type="entry name" value="PROTEIN CBG20548-RELATED"/>
    <property type="match status" value="1"/>
</dbReference>
<dbReference type="OrthoDB" id="10011262at2759"/>
<name>A0A0C2HAN5_9BILA</name>
<feature type="transmembrane region" description="Helical" evidence="1">
    <location>
        <begin position="60"/>
        <end position="77"/>
    </location>
</feature>
<sequence length="103" mass="11913">MSIWDDRPFRSPGQWYNLQVITSFLVIVGKCLNFVVFCLSSENFRQKLLVTLRARYNLQVITSFLVIVGKCLNFVVFCLSSENFRQKLLVTLRARCGGISEEK</sequence>
<evidence type="ECO:0000313" key="3">
    <source>
        <dbReference type="Proteomes" id="UP000054047"/>
    </source>
</evidence>
<dbReference type="AlphaFoldDB" id="A0A0C2HAN5"/>
<gene>
    <name evidence="2" type="ORF">ANCDUO_03122</name>
</gene>